<keyword evidence="2" id="KW-0808">Transferase</keyword>
<dbReference type="InterPro" id="IPR006311">
    <property type="entry name" value="TAT_signal"/>
</dbReference>
<keyword evidence="3" id="KW-1185">Reference proteome</keyword>
<dbReference type="Pfam" id="PF10518">
    <property type="entry name" value="TAT_signal"/>
    <property type="match status" value="1"/>
</dbReference>
<dbReference type="PANTHER" id="PTHR48228:SF4">
    <property type="entry name" value="BLR3030 PROTEIN"/>
    <property type="match status" value="1"/>
</dbReference>
<gene>
    <name evidence="2" type="ORF">LA521A_16670</name>
</gene>
<dbReference type="Proteomes" id="UP001317822">
    <property type="component" value="Chromosome"/>
</dbReference>
<dbReference type="InterPro" id="IPR050509">
    <property type="entry name" value="CoA-transferase_III"/>
</dbReference>
<evidence type="ECO:0000313" key="2">
    <source>
        <dbReference type="EMBL" id="BDU16466.1"/>
    </source>
</evidence>
<sequence>MESEGVSRRDFLKGTGLVTLAAVTSQVPAFANAAPAAADAFDIDSAFAQFMRDIGGSADDGGGSVTFTGADPILRSHFRIGASMAIPAMAAGVGAAAIWKERTGEGQDLKVDLRESVWNVNPLVGMVLRQMQAGGLVPKSDPIPANLAWMPTVNGLMMQAPLGLGHPMSFRSFATKDGRFMNLTGAYPHLSDRILNTLKCPPNLEAIQQAVRQWNGVELETALADARAAAAMHRTADEWSKHPEGRHLAGKPLVEIVKIGDSAPVPFTPDPQQPLSGINVVSCTHVIAGTTASRTLAEYGANVLHVARDQAFEHEALVMDVNVGMRSTFVDLRDAAQNQRLAALIPQTDVFAESFRGGAMDGLGFGPQAVAQKRPGIVYLSVRCYSHDGSWRDRAGFDMEGLTVSGFTLAEGNGTPRFPPTLVMNDYIAGYLGAAGVLAALRRRAKEGGSYHVRVSLTRAGMWYKSLGQFADTNFDANAPDHRIGKPRTITRKTPYGDIDRLAPQVELSRTPGRWRDPLVAVRGSDRPAWRA</sequence>
<dbReference type="NCBIfam" id="TIGR01409">
    <property type="entry name" value="TAT_signal_seq"/>
    <property type="match status" value="1"/>
</dbReference>
<dbReference type="InterPro" id="IPR023606">
    <property type="entry name" value="CoA-Trfase_III_dom_1_sf"/>
</dbReference>
<reference evidence="2 3" key="1">
    <citation type="journal article" date="2023" name="Int. J. Syst. Evol. Microbiol.">
        <title>Physiological and genomic analyses of cobalamin (vitamin B12)-auxotrophy of Lysobacter auxotrophicus sp. nov., a methionine-auxotrophic chitinolytic bacterium isolated from chitin-treated soil.</title>
        <authorList>
            <person name="Saito A."/>
            <person name="Dohra H."/>
            <person name="Hamada M."/>
            <person name="Moriuchi R."/>
            <person name="Kotsuchibashi Y."/>
            <person name="Mori K."/>
        </authorList>
    </citation>
    <scope>NUCLEOTIDE SEQUENCE [LARGE SCALE GENOMIC DNA]</scope>
    <source>
        <strain evidence="2 3">5-21a</strain>
    </source>
</reference>
<accession>A0ABN6UJF3</accession>
<name>A0ABN6UJF3_9GAMM</name>
<dbReference type="PANTHER" id="PTHR48228">
    <property type="entry name" value="SUCCINYL-COA--D-CITRAMALATE COA-TRANSFERASE"/>
    <property type="match status" value="1"/>
</dbReference>
<protein>
    <submittedName>
        <fullName evidence="2">CoA transferase</fullName>
    </submittedName>
</protein>
<evidence type="ECO:0000256" key="1">
    <source>
        <dbReference type="ARBA" id="ARBA00022729"/>
    </source>
</evidence>
<dbReference type="Gene3D" id="3.40.50.10540">
    <property type="entry name" value="Crotonobetainyl-coa:carnitine coa-transferase, domain 1"/>
    <property type="match status" value="1"/>
</dbReference>
<dbReference type="GO" id="GO:0016740">
    <property type="term" value="F:transferase activity"/>
    <property type="evidence" value="ECO:0007669"/>
    <property type="project" value="UniProtKB-KW"/>
</dbReference>
<organism evidence="2 3">
    <name type="scientific">Lysobacter auxotrophicus</name>
    <dbReference type="NCBI Taxonomy" id="2992573"/>
    <lineage>
        <taxon>Bacteria</taxon>
        <taxon>Pseudomonadati</taxon>
        <taxon>Pseudomonadota</taxon>
        <taxon>Gammaproteobacteria</taxon>
        <taxon>Lysobacterales</taxon>
        <taxon>Lysobacteraceae</taxon>
        <taxon>Lysobacter</taxon>
    </lineage>
</organism>
<keyword evidence="1" id="KW-0732">Signal</keyword>
<evidence type="ECO:0000313" key="3">
    <source>
        <dbReference type="Proteomes" id="UP001317822"/>
    </source>
</evidence>
<dbReference type="InterPro" id="IPR003673">
    <property type="entry name" value="CoA-Trfase_fam_III"/>
</dbReference>
<dbReference type="SUPFAM" id="SSF89796">
    <property type="entry name" value="CoA-transferase family III (CaiB/BaiF)"/>
    <property type="match status" value="2"/>
</dbReference>
<proteinExistence type="predicted"/>
<dbReference type="PROSITE" id="PS51318">
    <property type="entry name" value="TAT"/>
    <property type="match status" value="1"/>
</dbReference>
<dbReference type="EMBL" id="AP027041">
    <property type="protein sequence ID" value="BDU16466.1"/>
    <property type="molecule type" value="Genomic_DNA"/>
</dbReference>
<dbReference type="Pfam" id="PF02515">
    <property type="entry name" value="CoA_transf_3"/>
    <property type="match status" value="1"/>
</dbReference>
<dbReference type="InterPro" id="IPR019546">
    <property type="entry name" value="TAT_signal_bac_arc"/>
</dbReference>